<evidence type="ECO:0000313" key="2">
    <source>
        <dbReference type="EMBL" id="OGM03886.1"/>
    </source>
</evidence>
<keyword evidence="1" id="KW-0175">Coiled coil</keyword>
<evidence type="ECO:0000256" key="1">
    <source>
        <dbReference type="SAM" id="Coils"/>
    </source>
</evidence>
<proteinExistence type="predicted"/>
<dbReference type="AlphaFoldDB" id="A0A1F7WM18"/>
<dbReference type="EMBL" id="MGFK01000027">
    <property type="protein sequence ID" value="OGM03886.1"/>
    <property type="molecule type" value="Genomic_DNA"/>
</dbReference>
<evidence type="ECO:0000313" key="3">
    <source>
        <dbReference type="Proteomes" id="UP000177091"/>
    </source>
</evidence>
<comment type="caution">
    <text evidence="2">The sequence shown here is derived from an EMBL/GenBank/DDBJ whole genome shotgun (WGS) entry which is preliminary data.</text>
</comment>
<protein>
    <submittedName>
        <fullName evidence="2">Uncharacterized protein</fullName>
    </submittedName>
</protein>
<name>A0A1F7WM18_9BACT</name>
<gene>
    <name evidence="2" type="ORF">A2112_02615</name>
</gene>
<organism evidence="2 3">
    <name type="scientific">Candidatus Woesebacteria bacterium GWA1_42_12</name>
    <dbReference type="NCBI Taxonomy" id="1802472"/>
    <lineage>
        <taxon>Bacteria</taxon>
        <taxon>Candidatus Woeseibacteriota</taxon>
    </lineage>
</organism>
<accession>A0A1F7WM18</accession>
<dbReference type="Proteomes" id="UP000177091">
    <property type="component" value="Unassembled WGS sequence"/>
</dbReference>
<sequence>MTNQILFFGTIFLTAVLGLTLGAVAISFRELIKKYYTLKEQYEREVNEAKARESAVELEAKKIADRIVIDAQAKARAIISEAATYSSKSKEEFSAEVKRATSSQMASFEAALSEAKNQAGVTFDSISKEVGKEVQGQIELLRSALSSQIAASQQEAKKAVSDAYKQVELEVVAYRKVREKQVDERIFEVLEDVTSKVVGKAMSLSDHEELVVKALEEAKSQNVL</sequence>
<reference evidence="2 3" key="1">
    <citation type="journal article" date="2016" name="Nat. Commun.">
        <title>Thousands of microbial genomes shed light on interconnected biogeochemical processes in an aquifer system.</title>
        <authorList>
            <person name="Anantharaman K."/>
            <person name="Brown C.T."/>
            <person name="Hug L.A."/>
            <person name="Sharon I."/>
            <person name="Castelle C.J."/>
            <person name="Probst A.J."/>
            <person name="Thomas B.C."/>
            <person name="Singh A."/>
            <person name="Wilkins M.J."/>
            <person name="Karaoz U."/>
            <person name="Brodie E.L."/>
            <person name="Williams K.H."/>
            <person name="Hubbard S.S."/>
            <person name="Banfield J.F."/>
        </authorList>
    </citation>
    <scope>NUCLEOTIDE SEQUENCE [LARGE SCALE GENOMIC DNA]</scope>
</reference>
<feature type="coiled-coil region" evidence="1">
    <location>
        <begin position="32"/>
        <end position="59"/>
    </location>
</feature>